<dbReference type="InterPro" id="IPR015797">
    <property type="entry name" value="NUDIX_hydrolase-like_dom_sf"/>
</dbReference>
<comment type="cofactor">
    <cofactor evidence="1">
        <name>Mg(2+)</name>
        <dbReference type="ChEBI" id="CHEBI:18420"/>
    </cofactor>
</comment>
<dbReference type="EMBL" id="JBHFXX010000001">
    <property type="protein sequence ID" value="MFB3799231.1"/>
    <property type="molecule type" value="Genomic_DNA"/>
</dbReference>
<proteinExistence type="inferred from homology"/>
<evidence type="ECO:0000313" key="5">
    <source>
        <dbReference type="EMBL" id="MFB3799231.1"/>
    </source>
</evidence>
<evidence type="ECO:0000256" key="1">
    <source>
        <dbReference type="ARBA" id="ARBA00001946"/>
    </source>
</evidence>
<evidence type="ECO:0000259" key="4">
    <source>
        <dbReference type="PROSITE" id="PS51462"/>
    </source>
</evidence>
<accession>A0ABV4Z3L4</accession>
<gene>
    <name evidence="5" type="ORF">ACE1YR_02115</name>
</gene>
<dbReference type="Pfam" id="PF00293">
    <property type="entry name" value="NUDIX"/>
    <property type="match status" value="1"/>
</dbReference>
<evidence type="ECO:0000256" key="2">
    <source>
        <dbReference type="ARBA" id="ARBA00022801"/>
    </source>
</evidence>
<evidence type="ECO:0000256" key="3">
    <source>
        <dbReference type="RuleBase" id="RU003476"/>
    </source>
</evidence>
<dbReference type="RefSeq" id="WP_295481720.1">
    <property type="nucleotide sequence ID" value="NZ_JAUQOQ010000001.1"/>
</dbReference>
<evidence type="ECO:0000313" key="6">
    <source>
        <dbReference type="Proteomes" id="UP001577047"/>
    </source>
</evidence>
<dbReference type="Proteomes" id="UP001577047">
    <property type="component" value="Unassembled WGS sequence"/>
</dbReference>
<dbReference type="PANTHER" id="PTHR43046">
    <property type="entry name" value="GDP-MANNOSE MANNOSYL HYDROLASE"/>
    <property type="match status" value="1"/>
</dbReference>
<feature type="domain" description="Nudix hydrolase" evidence="4">
    <location>
        <begin position="7"/>
        <end position="132"/>
    </location>
</feature>
<dbReference type="PROSITE" id="PS51462">
    <property type="entry name" value="NUDIX"/>
    <property type="match status" value="1"/>
</dbReference>
<dbReference type="PROSITE" id="PS00893">
    <property type="entry name" value="NUDIX_BOX"/>
    <property type="match status" value="1"/>
</dbReference>
<dbReference type="Gene3D" id="3.90.79.10">
    <property type="entry name" value="Nucleoside Triphosphate Pyrophosphohydrolase"/>
    <property type="match status" value="1"/>
</dbReference>
<dbReference type="InterPro" id="IPR000086">
    <property type="entry name" value="NUDIX_hydrolase_dom"/>
</dbReference>
<sequence>MPHANLPEKYRATVICFHEGQVLLVRKKGGRWNFPGGTVERGESPRVAAARELYEETGLSGKELLQLCSLEIAGVCHYLFITHLYPGDKPAARSEIAACTWVARKALQRASLNPTAQALLASGIPALSPWAA</sequence>
<keyword evidence="2 3" id="KW-0378">Hydrolase</keyword>
<dbReference type="InterPro" id="IPR020084">
    <property type="entry name" value="NUDIX_hydrolase_CS"/>
</dbReference>
<dbReference type="SUPFAM" id="SSF55811">
    <property type="entry name" value="Nudix"/>
    <property type="match status" value="1"/>
</dbReference>
<dbReference type="PANTHER" id="PTHR43046:SF16">
    <property type="entry name" value="ADP-RIBOSE PYROPHOSPHATASE YJHB-RELATED"/>
    <property type="match status" value="1"/>
</dbReference>
<reference evidence="5 6" key="1">
    <citation type="submission" date="2024-09" db="EMBL/GenBank/DDBJ databases">
        <authorList>
            <person name="Fullem K."/>
        </authorList>
    </citation>
    <scope>NUCLEOTIDE SEQUENCE [LARGE SCALE GENOMIC DNA]</scope>
    <source>
        <strain evidence="6">K1(2024)</strain>
    </source>
</reference>
<name>A0ABV4Z3L4_9PSED</name>
<dbReference type="InterPro" id="IPR020476">
    <property type="entry name" value="Nudix_hydrolase"/>
</dbReference>
<dbReference type="PRINTS" id="PR00502">
    <property type="entry name" value="NUDIXFAMILY"/>
</dbReference>
<keyword evidence="6" id="KW-1185">Reference proteome</keyword>
<protein>
    <submittedName>
        <fullName evidence="5">NUDIX domain-containing protein</fullName>
    </submittedName>
</protein>
<comment type="similarity">
    <text evidence="3">Belongs to the Nudix hydrolase family.</text>
</comment>
<organism evidence="5 6">
    <name type="scientific">Pseudomonas boreofloridensis</name>
    <dbReference type="NCBI Taxonomy" id="3064348"/>
    <lineage>
        <taxon>Bacteria</taxon>
        <taxon>Pseudomonadati</taxon>
        <taxon>Pseudomonadota</taxon>
        <taxon>Gammaproteobacteria</taxon>
        <taxon>Pseudomonadales</taxon>
        <taxon>Pseudomonadaceae</taxon>
        <taxon>Pseudomonas</taxon>
    </lineage>
</organism>
<comment type="caution">
    <text evidence="5">The sequence shown here is derived from an EMBL/GenBank/DDBJ whole genome shotgun (WGS) entry which is preliminary data.</text>
</comment>